<dbReference type="Proteomes" id="UP000186804">
    <property type="component" value="Unassembled WGS sequence"/>
</dbReference>
<evidence type="ECO:0000313" key="4">
    <source>
        <dbReference type="EMBL" id="OII78352.1"/>
    </source>
</evidence>
<keyword evidence="3" id="KW-0206">Cytoskeleton</keyword>
<dbReference type="VEuPathDB" id="CryptoDB:cand_034100"/>
<dbReference type="GO" id="GO:0015630">
    <property type="term" value="C:microtubule cytoskeleton"/>
    <property type="evidence" value="ECO:0007669"/>
    <property type="project" value="UniProtKB-ARBA"/>
</dbReference>
<reference evidence="4 5" key="1">
    <citation type="submission" date="2016-10" db="EMBL/GenBank/DDBJ databases">
        <title>Reductive evolution of mitochondrial metabolism and differential evolution of invasion-related proteins in Cryptosporidium.</title>
        <authorList>
            <person name="Liu S."/>
            <person name="Roellig D.M."/>
            <person name="Guo Y."/>
            <person name="Li N."/>
            <person name="Frace M.A."/>
            <person name="Tang K."/>
            <person name="Zhang L."/>
            <person name="Feng Y."/>
            <person name="Xiao L."/>
        </authorList>
    </citation>
    <scope>NUCLEOTIDE SEQUENCE [LARGE SCALE GENOMIC DNA]</scope>
    <source>
        <strain evidence="4">30847</strain>
    </source>
</reference>
<gene>
    <name evidence="4" type="ORF">cand_034100</name>
</gene>
<name>A0A1J4MVW9_9CRYT</name>
<protein>
    <submittedName>
        <fullName evidence="4">Uncharacterized protein</fullName>
    </submittedName>
</protein>
<dbReference type="PANTHER" id="PTHR15431:SF4">
    <property type="entry name" value="PROTEIN TONNEAU 1B"/>
    <property type="match status" value="1"/>
</dbReference>
<sequence>MTSKDISLEDLKDVVRCELDKRGVLNEIKAKLMAEILVAINDEEDSKPCIPRENIIINSLIYEYLIHNGYSSSSSVLLCESGMNINSEENKSLDNIQILDRNQLLNILSIKSDKNLPILYSLIGKIV</sequence>
<dbReference type="Gene3D" id="1.20.960.40">
    <property type="match status" value="1"/>
</dbReference>
<evidence type="ECO:0000256" key="3">
    <source>
        <dbReference type="ARBA" id="ARBA00023212"/>
    </source>
</evidence>
<proteinExistence type="predicted"/>
<organism evidence="4 5">
    <name type="scientific">Cryptosporidium andersoni</name>
    <dbReference type="NCBI Taxonomy" id="117008"/>
    <lineage>
        <taxon>Eukaryota</taxon>
        <taxon>Sar</taxon>
        <taxon>Alveolata</taxon>
        <taxon>Apicomplexa</taxon>
        <taxon>Conoidasida</taxon>
        <taxon>Coccidia</taxon>
        <taxon>Eucoccidiorida</taxon>
        <taxon>Eimeriorina</taxon>
        <taxon>Cryptosporidiidae</taxon>
        <taxon>Cryptosporidium</taxon>
    </lineage>
</organism>
<keyword evidence="5" id="KW-1185">Reference proteome</keyword>
<dbReference type="GeneID" id="92367594"/>
<dbReference type="AlphaFoldDB" id="A0A1J4MVW9"/>
<dbReference type="Pfam" id="PF08513">
    <property type="entry name" value="LisH"/>
    <property type="match status" value="1"/>
</dbReference>
<dbReference type="InterPro" id="IPR006594">
    <property type="entry name" value="LisH"/>
</dbReference>
<dbReference type="EMBL" id="LRBS01000002">
    <property type="protein sequence ID" value="OII78352.1"/>
    <property type="molecule type" value="Genomic_DNA"/>
</dbReference>
<accession>A0A1J4MVW9</accession>
<keyword evidence="2" id="KW-0963">Cytoplasm</keyword>
<evidence type="ECO:0000256" key="2">
    <source>
        <dbReference type="ARBA" id="ARBA00022490"/>
    </source>
</evidence>
<dbReference type="PANTHER" id="PTHR15431">
    <property type="entry name" value="FGFR1 ONCOGENE PARTNER/LISH DOMAIN-CONTAINING PROTEIN"/>
    <property type="match status" value="1"/>
</dbReference>
<dbReference type="PROSITE" id="PS50896">
    <property type="entry name" value="LISH"/>
    <property type="match status" value="1"/>
</dbReference>
<comment type="caution">
    <text evidence="4">The sequence shown here is derived from an EMBL/GenBank/DDBJ whole genome shotgun (WGS) entry which is preliminary data.</text>
</comment>
<evidence type="ECO:0000256" key="1">
    <source>
        <dbReference type="ARBA" id="ARBA00004245"/>
    </source>
</evidence>
<evidence type="ECO:0000313" key="5">
    <source>
        <dbReference type="Proteomes" id="UP000186804"/>
    </source>
</evidence>
<comment type="subcellular location">
    <subcellularLocation>
        <location evidence="1">Cytoplasm</location>
        <location evidence="1">Cytoskeleton</location>
    </subcellularLocation>
</comment>
<dbReference type="RefSeq" id="XP_067070198.1">
    <property type="nucleotide sequence ID" value="XM_067213636.1"/>
</dbReference>
<dbReference type="OrthoDB" id="5970631at2759"/>